<keyword evidence="3" id="KW-0862">Zinc</keyword>
<dbReference type="InterPro" id="IPR049627">
    <property type="entry name" value="SLX8"/>
</dbReference>
<evidence type="ECO:0000256" key="5">
    <source>
        <dbReference type="SAM" id="MobiDB-lite"/>
    </source>
</evidence>
<keyword evidence="1" id="KW-0479">Metal-binding</keyword>
<dbReference type="PANTHER" id="PTHR47094:SF18">
    <property type="entry name" value="RING-TYPE DOMAIN-CONTAINING PROTEIN"/>
    <property type="match status" value="1"/>
</dbReference>
<dbReference type="GO" id="GO:0006511">
    <property type="term" value="P:ubiquitin-dependent protein catabolic process"/>
    <property type="evidence" value="ECO:0007669"/>
    <property type="project" value="TreeGrafter"/>
</dbReference>
<dbReference type="GO" id="GO:0033768">
    <property type="term" value="C:SUMO-targeted ubiquitin ligase complex"/>
    <property type="evidence" value="ECO:0007669"/>
    <property type="project" value="TreeGrafter"/>
</dbReference>
<keyword evidence="2 4" id="KW-0863">Zinc-finger</keyword>
<organism evidence="7 8">
    <name type="scientific">Mycena albidolilacea</name>
    <dbReference type="NCBI Taxonomy" id="1033008"/>
    <lineage>
        <taxon>Eukaryota</taxon>
        <taxon>Fungi</taxon>
        <taxon>Dikarya</taxon>
        <taxon>Basidiomycota</taxon>
        <taxon>Agaricomycotina</taxon>
        <taxon>Agaricomycetes</taxon>
        <taxon>Agaricomycetidae</taxon>
        <taxon>Agaricales</taxon>
        <taxon>Marasmiineae</taxon>
        <taxon>Mycenaceae</taxon>
        <taxon>Mycena</taxon>
    </lineage>
</organism>
<dbReference type="GO" id="GO:0008270">
    <property type="term" value="F:zinc ion binding"/>
    <property type="evidence" value="ECO:0007669"/>
    <property type="project" value="UniProtKB-KW"/>
</dbReference>
<dbReference type="AlphaFoldDB" id="A0AAD7EHY8"/>
<sequence length="208" mass="22431">MWASTKQNQVVPAPFAMEPWVSSTALISVRPRPLPDNVSPGGFSLSKSSVRGIEAPPARLFERAKTAADQNLVQRPQVAFRPLGETPMRSEQVESYQSLSSRTVVTTPAPSFKTISPQSSNSSFSTASFTELSDGSSNSNNGSKGTVVPGVGVRCMVCRGRCMEPTATMCGHVFCKNCITKRVVQTSACPRCDAPTLLYSIFRLHLDV</sequence>
<keyword evidence="8" id="KW-1185">Reference proteome</keyword>
<dbReference type="EMBL" id="JARIHO010000048">
    <property type="protein sequence ID" value="KAJ7322900.1"/>
    <property type="molecule type" value="Genomic_DNA"/>
</dbReference>
<dbReference type="SUPFAM" id="SSF57850">
    <property type="entry name" value="RING/U-box"/>
    <property type="match status" value="1"/>
</dbReference>
<evidence type="ECO:0000256" key="1">
    <source>
        <dbReference type="ARBA" id="ARBA00022723"/>
    </source>
</evidence>
<evidence type="ECO:0000313" key="8">
    <source>
        <dbReference type="Proteomes" id="UP001218218"/>
    </source>
</evidence>
<accession>A0AAD7EHY8</accession>
<dbReference type="PROSITE" id="PS50089">
    <property type="entry name" value="ZF_RING_2"/>
    <property type="match status" value="1"/>
</dbReference>
<evidence type="ECO:0000256" key="4">
    <source>
        <dbReference type="PROSITE-ProRule" id="PRU00175"/>
    </source>
</evidence>
<name>A0AAD7EHY8_9AGAR</name>
<feature type="compositionally biased region" description="Low complexity" evidence="5">
    <location>
        <begin position="116"/>
        <end position="144"/>
    </location>
</feature>
<comment type="caution">
    <text evidence="7">The sequence shown here is derived from an EMBL/GenBank/DDBJ whole genome shotgun (WGS) entry which is preliminary data.</text>
</comment>
<feature type="region of interest" description="Disordered" evidence="5">
    <location>
        <begin position="110"/>
        <end position="144"/>
    </location>
</feature>
<dbReference type="GO" id="GO:0061630">
    <property type="term" value="F:ubiquitin protein ligase activity"/>
    <property type="evidence" value="ECO:0007669"/>
    <property type="project" value="InterPro"/>
</dbReference>
<dbReference type="GO" id="GO:0140082">
    <property type="term" value="F:SUMO-ubiquitin ligase activity"/>
    <property type="evidence" value="ECO:0007669"/>
    <property type="project" value="TreeGrafter"/>
</dbReference>
<dbReference type="InterPro" id="IPR013083">
    <property type="entry name" value="Znf_RING/FYVE/PHD"/>
</dbReference>
<dbReference type="InterPro" id="IPR001841">
    <property type="entry name" value="Znf_RING"/>
</dbReference>
<evidence type="ECO:0000256" key="3">
    <source>
        <dbReference type="ARBA" id="ARBA00022833"/>
    </source>
</evidence>
<dbReference type="InterPro" id="IPR017907">
    <property type="entry name" value="Znf_RING_CS"/>
</dbReference>
<reference evidence="7" key="1">
    <citation type="submission" date="2023-03" db="EMBL/GenBank/DDBJ databases">
        <title>Massive genome expansion in bonnet fungi (Mycena s.s.) driven by repeated elements and novel gene families across ecological guilds.</title>
        <authorList>
            <consortium name="Lawrence Berkeley National Laboratory"/>
            <person name="Harder C.B."/>
            <person name="Miyauchi S."/>
            <person name="Viragh M."/>
            <person name="Kuo A."/>
            <person name="Thoen E."/>
            <person name="Andreopoulos B."/>
            <person name="Lu D."/>
            <person name="Skrede I."/>
            <person name="Drula E."/>
            <person name="Henrissat B."/>
            <person name="Morin E."/>
            <person name="Kohler A."/>
            <person name="Barry K."/>
            <person name="LaButti K."/>
            <person name="Morin E."/>
            <person name="Salamov A."/>
            <person name="Lipzen A."/>
            <person name="Mereny Z."/>
            <person name="Hegedus B."/>
            <person name="Baldrian P."/>
            <person name="Stursova M."/>
            <person name="Weitz H."/>
            <person name="Taylor A."/>
            <person name="Grigoriev I.V."/>
            <person name="Nagy L.G."/>
            <person name="Martin F."/>
            <person name="Kauserud H."/>
        </authorList>
    </citation>
    <scope>NUCLEOTIDE SEQUENCE</scope>
    <source>
        <strain evidence="7">CBHHK002</strain>
    </source>
</reference>
<dbReference type="PANTHER" id="PTHR47094">
    <property type="entry name" value="ELFLESS, ISOFORM B"/>
    <property type="match status" value="1"/>
</dbReference>
<evidence type="ECO:0000313" key="7">
    <source>
        <dbReference type="EMBL" id="KAJ7322900.1"/>
    </source>
</evidence>
<gene>
    <name evidence="7" type="ORF">DFH08DRAFT_353123</name>
</gene>
<protein>
    <recommendedName>
        <fullName evidence="6">RING-type domain-containing protein</fullName>
    </recommendedName>
</protein>
<proteinExistence type="predicted"/>
<evidence type="ECO:0000259" key="6">
    <source>
        <dbReference type="PROSITE" id="PS50089"/>
    </source>
</evidence>
<dbReference type="Proteomes" id="UP001218218">
    <property type="component" value="Unassembled WGS sequence"/>
</dbReference>
<dbReference type="Pfam" id="PF13923">
    <property type="entry name" value="zf-C3HC4_2"/>
    <property type="match status" value="1"/>
</dbReference>
<evidence type="ECO:0000256" key="2">
    <source>
        <dbReference type="ARBA" id="ARBA00022771"/>
    </source>
</evidence>
<dbReference type="PROSITE" id="PS00518">
    <property type="entry name" value="ZF_RING_1"/>
    <property type="match status" value="1"/>
</dbReference>
<dbReference type="GO" id="GO:0032183">
    <property type="term" value="F:SUMO binding"/>
    <property type="evidence" value="ECO:0007669"/>
    <property type="project" value="TreeGrafter"/>
</dbReference>
<dbReference type="Gene3D" id="3.30.40.10">
    <property type="entry name" value="Zinc/RING finger domain, C3HC4 (zinc finger)"/>
    <property type="match status" value="1"/>
</dbReference>
<dbReference type="SMART" id="SM00184">
    <property type="entry name" value="RING"/>
    <property type="match status" value="1"/>
</dbReference>
<feature type="domain" description="RING-type" evidence="6">
    <location>
        <begin position="155"/>
        <end position="193"/>
    </location>
</feature>